<keyword evidence="2" id="KW-0812">Transmembrane</keyword>
<keyword evidence="2" id="KW-0472">Membrane</keyword>
<dbReference type="SUPFAM" id="SSF52540">
    <property type="entry name" value="P-loop containing nucleoside triphosphate hydrolases"/>
    <property type="match status" value="1"/>
</dbReference>
<dbReference type="AlphaFoldDB" id="Q0FSG4"/>
<dbReference type="PANTHER" id="PTHR32309:SF13">
    <property type="entry name" value="FERRIC ENTEROBACTIN TRANSPORT PROTEIN FEPE"/>
    <property type="match status" value="1"/>
</dbReference>
<dbReference type="GO" id="GO:0004713">
    <property type="term" value="F:protein tyrosine kinase activity"/>
    <property type="evidence" value="ECO:0007669"/>
    <property type="project" value="TreeGrafter"/>
</dbReference>
<gene>
    <name evidence="4" type="ORF">R2601_04698</name>
</gene>
<proteinExistence type="predicted"/>
<reference evidence="4 5" key="1">
    <citation type="journal article" date="2010" name="J. Bacteriol.">
        <title>Genome sequences of Pelagibaca bermudensis HTCC2601T and Maritimibacter alkaliphilus HTCC2654T, the type strains of two marine Roseobacter genera.</title>
        <authorList>
            <person name="Thrash J.C."/>
            <person name="Cho J.C."/>
            <person name="Ferriera S."/>
            <person name="Johnson J."/>
            <person name="Vergin K.L."/>
            <person name="Giovannoni S.J."/>
        </authorList>
    </citation>
    <scope>NUCLEOTIDE SEQUENCE [LARGE SCALE GENOMIC DNA]</scope>
    <source>
        <strain evidence="5">DSM 26914 / JCM 13377 / KCTC 12554 / HTCC2601</strain>
    </source>
</reference>
<dbReference type="RefSeq" id="WP_007802577.1">
    <property type="nucleotide sequence ID" value="NZ_DS022277.1"/>
</dbReference>
<keyword evidence="1" id="KW-0175">Coiled coil</keyword>
<evidence type="ECO:0000256" key="1">
    <source>
        <dbReference type="SAM" id="Coils"/>
    </source>
</evidence>
<accession>Q0FSG4</accession>
<keyword evidence="5" id="KW-1185">Reference proteome</keyword>
<protein>
    <submittedName>
        <fullName evidence="4">Exopolysaccharide polymerization/transport protein</fullName>
    </submittedName>
</protein>
<sequence length="763" mass="84857">MDRDTDLMSHKTDRDQLFPSVDVGETLRDLMMRFRRHWAVLVVGVASAVVLALIMVSNASPTYTANGAILIDPRVGQSPDGDSDIAPGLLLSDALTVDSELRVLGSREVTAATVRELGLGEPRASEPSALLGWIKGVFRIGDDGDGDATVAMLPEDMQQERLLEIARRNFVQGLAVERSGESFVIDVRYTSQSIEMAPRAVNALMREYLRLSSRQQTANVERTQVWLSSRIEELAAGVQASERAVASYRRENQLMVPEGEFLPIEIALNAANEQLVELQGQAVTAKVQADQLEDQIESGEIEAIQLAPEERTEAVTEFEARYAELLQAEQEALLTYDESAPVVVNTRRAMEQTRTLIVQEYRSILEQLRARERALAGQLSATREMIGEMNADYSSVMEKTVALRSLEREAEAKRELYERMLEQYNSTSQLLTFDATPARVIAWAVPPDTKSGPRSKRIVVLAAFAGLLLSIGVVLAIEALDNSFRSQGSLSKRFNLPFIGVVPNFTTERKEARGGGWLTPPDRSPRWRMLPSNAKRLRFAMDNPRSVTATTMRAIMVREAMERKSDSAEGVVIGFTSTVRDEGKTTTAFNFASYLAANTNKVAIVDLDLIAGEITSYLGKMLPESNNLTKLMENPAEGLSHAEGIDEFPGLAVFGNSREGSTIQYGPRELEEIANVLRFLRRYFDYVVVDLPPVSGASLTPMLASNCDKIIYVVRWGWTARKQVSSALEHSGLRRKNLMGLLFTRANLRRYKSYNRDGSYEYY</sequence>
<dbReference type="InterPro" id="IPR032807">
    <property type="entry name" value="GNVR"/>
</dbReference>
<feature type="domain" description="Tyrosine-protein kinase G-rich" evidence="3">
    <location>
        <begin position="403"/>
        <end position="476"/>
    </location>
</feature>
<dbReference type="eggNOG" id="COG3206">
    <property type="taxonomic scope" value="Bacteria"/>
</dbReference>
<dbReference type="PANTHER" id="PTHR32309">
    <property type="entry name" value="TYROSINE-PROTEIN KINASE"/>
    <property type="match status" value="1"/>
</dbReference>
<dbReference type="InterPro" id="IPR050445">
    <property type="entry name" value="Bact_polysacc_biosynth/exp"/>
</dbReference>
<feature type="coiled-coil region" evidence="1">
    <location>
        <begin position="231"/>
        <end position="302"/>
    </location>
</feature>
<name>Q0FSG4_SALBH</name>
<dbReference type="eggNOG" id="COG0489">
    <property type="taxonomic scope" value="Bacteria"/>
</dbReference>
<evidence type="ECO:0000259" key="3">
    <source>
        <dbReference type="Pfam" id="PF13807"/>
    </source>
</evidence>
<dbReference type="HOGENOM" id="CLU_009912_2_0_5"/>
<evidence type="ECO:0000313" key="5">
    <source>
        <dbReference type="Proteomes" id="UP000006230"/>
    </source>
</evidence>
<dbReference type="Gene3D" id="3.40.50.300">
    <property type="entry name" value="P-loop containing nucleotide triphosphate hydrolases"/>
    <property type="match status" value="1"/>
</dbReference>
<dbReference type="Pfam" id="PF13807">
    <property type="entry name" value="GNVR"/>
    <property type="match status" value="1"/>
</dbReference>
<dbReference type="EMBL" id="AATQ01000009">
    <property type="protein sequence ID" value="EAU47037.1"/>
    <property type="molecule type" value="Genomic_DNA"/>
</dbReference>
<dbReference type="STRING" id="314265.R2601_04698"/>
<evidence type="ECO:0000313" key="4">
    <source>
        <dbReference type="EMBL" id="EAU47037.1"/>
    </source>
</evidence>
<comment type="caution">
    <text evidence="4">The sequence shown here is derived from an EMBL/GenBank/DDBJ whole genome shotgun (WGS) entry which is preliminary data.</text>
</comment>
<dbReference type="InterPro" id="IPR027417">
    <property type="entry name" value="P-loop_NTPase"/>
</dbReference>
<feature type="transmembrane region" description="Helical" evidence="2">
    <location>
        <begin position="458"/>
        <end position="477"/>
    </location>
</feature>
<evidence type="ECO:0000256" key="2">
    <source>
        <dbReference type="SAM" id="Phobius"/>
    </source>
</evidence>
<dbReference type="Proteomes" id="UP000006230">
    <property type="component" value="Unassembled WGS sequence"/>
</dbReference>
<dbReference type="GO" id="GO:0005886">
    <property type="term" value="C:plasma membrane"/>
    <property type="evidence" value="ECO:0007669"/>
    <property type="project" value="TreeGrafter"/>
</dbReference>
<keyword evidence="2" id="KW-1133">Transmembrane helix</keyword>
<organism evidence="4 5">
    <name type="scientific">Salipiger bermudensis (strain DSM 26914 / JCM 13377 / KCTC 12554 / HTCC2601)</name>
    <name type="common">Pelagibaca bermudensis</name>
    <dbReference type="NCBI Taxonomy" id="314265"/>
    <lineage>
        <taxon>Bacteria</taxon>
        <taxon>Pseudomonadati</taxon>
        <taxon>Pseudomonadota</taxon>
        <taxon>Alphaproteobacteria</taxon>
        <taxon>Rhodobacterales</taxon>
        <taxon>Roseobacteraceae</taxon>
        <taxon>Salipiger</taxon>
    </lineage>
</organism>
<feature type="transmembrane region" description="Helical" evidence="2">
    <location>
        <begin position="38"/>
        <end position="56"/>
    </location>
</feature>